<dbReference type="EMBL" id="NOUV01000010">
    <property type="protein sequence ID" value="PDX87426.1"/>
    <property type="molecule type" value="Genomic_DNA"/>
</dbReference>
<keyword evidence="8 10" id="KW-1133">Transmembrane helix</keyword>
<keyword evidence="9 10" id="KW-0472">Membrane</keyword>
<dbReference type="GO" id="GO:0005524">
    <property type="term" value="F:ATP binding"/>
    <property type="evidence" value="ECO:0007669"/>
    <property type="project" value="UniProtKB-KW"/>
</dbReference>
<dbReference type="InterPro" id="IPR036640">
    <property type="entry name" value="ABC1_TM_sf"/>
</dbReference>
<evidence type="ECO:0000313" key="13">
    <source>
        <dbReference type="EMBL" id="PDX87426.1"/>
    </source>
</evidence>
<dbReference type="InterPro" id="IPR027417">
    <property type="entry name" value="P-loop_NTPase"/>
</dbReference>
<dbReference type="InterPro" id="IPR039421">
    <property type="entry name" value="Type_1_exporter"/>
</dbReference>
<sequence>METGTNKTKQKPKYDLWQITAYMLGVAWRGRHWTVFTVGLSLALVTAGRTIAELLFAPAVLRVLEQGMALGRLLAVIGGFSVLLVALTFLQSYLSELNLFGKMNVRVDILDLSARKRAGTSYPNLLDKRFLDLSAKADRAGSTNNESVEAFWVSWGEILTNLFGFGAYLLLLSGLNAWLCLLVCATSVVSYLASRRINEWGYRHREEEAGYVKRLAYVQKVATDRQYGKDIRIFGLREWVEELWESTMRLYHGFLLRRETAYLWANVIDLALLLMRNGAAYAYLIWLTLEQGLPVSQFLLYFGAATGFAQWVSGILEKFAKLHKQCLDISTVREFLEYPEPFRFEDGLPLEKRLDTPYELRLEGVSYRYPGAEKDTIHKLDLTVRPGENLAIVGLNGAGKTTLVKLLCGFLDPTEGRVLLNGQDIRPYNRRDYYKLFAAVFQDFSVLSATVAENVAQCRTGIDEARVWHCLDEAGLTEKVQSLPKQLKTQIGREVYEDGIELSGGQTQRLMLARALYKDAPVLVLDEPTAALDPIAENDIYQKYNEMTAGKTSLFISHRLASTRFCDRILYLKDGRVAEEGTHEELLKRGGGYADLFEVQSQYYREENEA</sequence>
<evidence type="ECO:0000259" key="11">
    <source>
        <dbReference type="PROSITE" id="PS50893"/>
    </source>
</evidence>
<keyword evidence="7" id="KW-0067">ATP-binding</keyword>
<dbReference type="Pfam" id="PF00005">
    <property type="entry name" value="ABC_tran"/>
    <property type="match status" value="1"/>
</dbReference>
<comment type="caution">
    <text evidence="13">The sequence shown here is derived from an EMBL/GenBank/DDBJ whole genome shotgun (WGS) entry which is preliminary data.</text>
</comment>
<evidence type="ECO:0000256" key="7">
    <source>
        <dbReference type="ARBA" id="ARBA00022840"/>
    </source>
</evidence>
<accession>A0A2A7B7T0</accession>
<feature type="domain" description="ABC transporter" evidence="11">
    <location>
        <begin position="360"/>
        <end position="599"/>
    </location>
</feature>
<evidence type="ECO:0000256" key="3">
    <source>
        <dbReference type="ARBA" id="ARBA00022475"/>
    </source>
</evidence>
<keyword evidence="5" id="KW-0547">Nucleotide-binding</keyword>
<name>A0A2A7B7T0_9FIRM</name>
<dbReference type="Gene3D" id="3.40.50.300">
    <property type="entry name" value="P-loop containing nucleotide triphosphate hydrolases"/>
    <property type="match status" value="1"/>
</dbReference>
<protein>
    <submittedName>
        <fullName evidence="13">ABC transporter permease</fullName>
    </submittedName>
</protein>
<gene>
    <name evidence="13" type="ORF">CHR60_04995</name>
</gene>
<keyword evidence="6" id="KW-0788">Thiol protease</keyword>
<dbReference type="GO" id="GO:0008234">
    <property type="term" value="F:cysteine-type peptidase activity"/>
    <property type="evidence" value="ECO:0007669"/>
    <property type="project" value="UniProtKB-KW"/>
</dbReference>
<dbReference type="SUPFAM" id="SSF90123">
    <property type="entry name" value="ABC transporter transmembrane region"/>
    <property type="match status" value="1"/>
</dbReference>
<evidence type="ECO:0000256" key="8">
    <source>
        <dbReference type="ARBA" id="ARBA00022989"/>
    </source>
</evidence>
<evidence type="ECO:0000256" key="4">
    <source>
        <dbReference type="ARBA" id="ARBA00022692"/>
    </source>
</evidence>
<dbReference type="PANTHER" id="PTHR24221:SF646">
    <property type="entry name" value="HAEMOLYSIN SECRETION ATP-BINDING PROTEIN"/>
    <property type="match status" value="1"/>
</dbReference>
<dbReference type="GO" id="GO:0005886">
    <property type="term" value="C:plasma membrane"/>
    <property type="evidence" value="ECO:0007669"/>
    <property type="project" value="UniProtKB-SubCell"/>
</dbReference>
<evidence type="ECO:0000256" key="1">
    <source>
        <dbReference type="ARBA" id="ARBA00004651"/>
    </source>
</evidence>
<dbReference type="InterPro" id="IPR011527">
    <property type="entry name" value="ABC1_TM_dom"/>
</dbReference>
<organism evidence="13 14">
    <name type="scientific">Faecalibacterium prausnitzii</name>
    <dbReference type="NCBI Taxonomy" id="853"/>
    <lineage>
        <taxon>Bacteria</taxon>
        <taxon>Bacillati</taxon>
        <taxon>Bacillota</taxon>
        <taxon>Clostridia</taxon>
        <taxon>Eubacteriales</taxon>
        <taxon>Oscillospiraceae</taxon>
        <taxon>Faecalibacterium</taxon>
    </lineage>
</organism>
<dbReference type="GO" id="GO:0034040">
    <property type="term" value="F:ATPase-coupled lipid transmembrane transporter activity"/>
    <property type="evidence" value="ECO:0007669"/>
    <property type="project" value="TreeGrafter"/>
</dbReference>
<proteinExistence type="predicted"/>
<dbReference type="Gene3D" id="1.20.1560.10">
    <property type="entry name" value="ABC transporter type 1, transmembrane domain"/>
    <property type="match status" value="1"/>
</dbReference>
<evidence type="ECO:0000256" key="10">
    <source>
        <dbReference type="SAM" id="Phobius"/>
    </source>
</evidence>
<dbReference type="AlphaFoldDB" id="A0A2A7B7T0"/>
<keyword evidence="6" id="KW-0645">Protease</keyword>
<reference evidence="13 14" key="1">
    <citation type="journal article" date="2017" name="Front. Microbiol.">
        <title>New Insights into the Diversity of the Genus Faecalibacterium.</title>
        <authorList>
            <person name="Benevides L."/>
            <person name="Burman S."/>
            <person name="Martin R."/>
            <person name="Robert V."/>
            <person name="Thomas M."/>
            <person name="Miquel S."/>
            <person name="Chain F."/>
            <person name="Sokol H."/>
            <person name="Bermudez-Humaran L.G."/>
            <person name="Morrison M."/>
            <person name="Langella P."/>
            <person name="Azevedo V.A."/>
            <person name="Chatel J.M."/>
            <person name="Soares S."/>
        </authorList>
    </citation>
    <scope>NUCLEOTIDE SEQUENCE [LARGE SCALE GENOMIC DNA]</scope>
    <source>
        <strain evidence="13 14">AHMP21</strain>
    </source>
</reference>
<dbReference type="SMART" id="SM00382">
    <property type="entry name" value="AAA"/>
    <property type="match status" value="1"/>
</dbReference>
<feature type="transmembrane region" description="Helical" evidence="10">
    <location>
        <begin position="261"/>
        <end position="286"/>
    </location>
</feature>
<evidence type="ECO:0000256" key="9">
    <source>
        <dbReference type="ARBA" id="ARBA00023136"/>
    </source>
</evidence>
<feature type="transmembrane region" description="Helical" evidence="10">
    <location>
        <begin position="73"/>
        <end position="94"/>
    </location>
</feature>
<dbReference type="PROSITE" id="PS50893">
    <property type="entry name" value="ABC_TRANSPORTER_2"/>
    <property type="match status" value="1"/>
</dbReference>
<evidence type="ECO:0000256" key="2">
    <source>
        <dbReference type="ARBA" id="ARBA00022448"/>
    </source>
</evidence>
<dbReference type="OrthoDB" id="1699242at2"/>
<feature type="transmembrane region" description="Helical" evidence="10">
    <location>
        <begin position="165"/>
        <end position="193"/>
    </location>
</feature>
<dbReference type="GO" id="GO:0140359">
    <property type="term" value="F:ABC-type transporter activity"/>
    <property type="evidence" value="ECO:0007669"/>
    <property type="project" value="InterPro"/>
</dbReference>
<dbReference type="FunFam" id="3.40.50.300:FF:000299">
    <property type="entry name" value="ABC transporter ATP-binding protein/permease"/>
    <property type="match status" value="1"/>
</dbReference>
<evidence type="ECO:0000259" key="12">
    <source>
        <dbReference type="PROSITE" id="PS50929"/>
    </source>
</evidence>
<keyword evidence="3" id="KW-1003">Cell membrane</keyword>
<dbReference type="InterPro" id="IPR003593">
    <property type="entry name" value="AAA+_ATPase"/>
</dbReference>
<evidence type="ECO:0000313" key="14">
    <source>
        <dbReference type="Proteomes" id="UP000220904"/>
    </source>
</evidence>
<dbReference type="InterPro" id="IPR003439">
    <property type="entry name" value="ABC_transporter-like_ATP-bd"/>
</dbReference>
<dbReference type="Proteomes" id="UP000220904">
    <property type="component" value="Unassembled WGS sequence"/>
</dbReference>
<keyword evidence="6" id="KW-0378">Hydrolase</keyword>
<evidence type="ECO:0000256" key="5">
    <source>
        <dbReference type="ARBA" id="ARBA00022741"/>
    </source>
</evidence>
<keyword evidence="2" id="KW-0813">Transport</keyword>
<keyword evidence="4 10" id="KW-0812">Transmembrane</keyword>
<dbReference type="PROSITE" id="PS50929">
    <property type="entry name" value="ABC_TM1F"/>
    <property type="match status" value="1"/>
</dbReference>
<comment type="subcellular location">
    <subcellularLocation>
        <location evidence="1">Cell membrane</location>
        <topology evidence="1">Multi-pass membrane protein</topology>
    </subcellularLocation>
</comment>
<dbReference type="PANTHER" id="PTHR24221">
    <property type="entry name" value="ATP-BINDING CASSETTE SUB-FAMILY B"/>
    <property type="match status" value="1"/>
</dbReference>
<feature type="transmembrane region" description="Helical" evidence="10">
    <location>
        <begin position="298"/>
        <end position="316"/>
    </location>
</feature>
<dbReference type="RefSeq" id="WP_097792003.1">
    <property type="nucleotide sequence ID" value="NZ_NOUV01000010.1"/>
</dbReference>
<dbReference type="SUPFAM" id="SSF52540">
    <property type="entry name" value="P-loop containing nucleoside triphosphate hydrolases"/>
    <property type="match status" value="1"/>
</dbReference>
<evidence type="ECO:0000256" key="6">
    <source>
        <dbReference type="ARBA" id="ARBA00022807"/>
    </source>
</evidence>
<dbReference type="GO" id="GO:0016887">
    <property type="term" value="F:ATP hydrolysis activity"/>
    <property type="evidence" value="ECO:0007669"/>
    <property type="project" value="InterPro"/>
</dbReference>
<feature type="domain" description="ABC transmembrane type-1" evidence="12">
    <location>
        <begin position="146"/>
        <end position="324"/>
    </location>
</feature>